<dbReference type="Proteomes" id="UP001652661">
    <property type="component" value="Chromosome 3R"/>
</dbReference>
<keyword evidence="7" id="KW-1185">Reference proteome</keyword>
<dbReference type="PANTHER" id="PTHR11857:SF43">
    <property type="entry name" value="GEO07291P1-RELATED"/>
    <property type="match status" value="1"/>
</dbReference>
<evidence type="ECO:0000256" key="5">
    <source>
        <dbReference type="ARBA" id="ARBA00023157"/>
    </source>
</evidence>
<dbReference type="GO" id="GO:0005615">
    <property type="term" value="C:extracellular space"/>
    <property type="evidence" value="ECO:0007669"/>
    <property type="project" value="TreeGrafter"/>
</dbReference>
<dbReference type="PANTHER" id="PTHR11857">
    <property type="entry name" value="ODORANT BINDING PROTEIN-RELATED"/>
    <property type="match status" value="1"/>
</dbReference>
<evidence type="ECO:0000313" key="7">
    <source>
        <dbReference type="Proteomes" id="UP001652661"/>
    </source>
</evidence>
<dbReference type="GO" id="GO:0007608">
    <property type="term" value="P:sensory perception of smell"/>
    <property type="evidence" value="ECO:0007669"/>
    <property type="project" value="TreeGrafter"/>
</dbReference>
<keyword evidence="5" id="KW-1015">Disulfide bond</keyword>
<dbReference type="CDD" id="cd23992">
    <property type="entry name" value="PBP_GOBP"/>
    <property type="match status" value="1"/>
</dbReference>
<gene>
    <name evidence="8" type="primary">Obp83ef</name>
</gene>
<organism evidence="7 8">
    <name type="scientific">Drosophila kikkawai</name>
    <name type="common">Fruit fly</name>
    <dbReference type="NCBI Taxonomy" id="30033"/>
    <lineage>
        <taxon>Eukaryota</taxon>
        <taxon>Metazoa</taxon>
        <taxon>Ecdysozoa</taxon>
        <taxon>Arthropoda</taxon>
        <taxon>Hexapoda</taxon>
        <taxon>Insecta</taxon>
        <taxon>Pterygota</taxon>
        <taxon>Neoptera</taxon>
        <taxon>Endopterygota</taxon>
        <taxon>Diptera</taxon>
        <taxon>Brachycera</taxon>
        <taxon>Muscomorpha</taxon>
        <taxon>Ephydroidea</taxon>
        <taxon>Drosophilidae</taxon>
        <taxon>Drosophila</taxon>
        <taxon>Sophophora</taxon>
    </lineage>
</organism>
<name>A0A6P4HMF7_DROKI</name>
<sequence length="247" mass="28219">MGFPYRILLSLLLLSSQALADLASDAQMLEKCLRELSTKDTISGDLQKLERYHLWTSEELPCLMRCLASEKSWFDIEANQWKLKRIAEDLGPDVYNYCRFELRRQASDGCTFAYRGFRCLKQAELHAGTSLSTLLLCGRQLNATNVELLQYSKLKSEEPIPCLFQCFADAMGLYNLTTGDWRLSNWQQAFGPTRNGDQPNAPGFSGCRLSQTQREQAANKCAWMYQEYKCWERINGHDLVPQGQDAS</sequence>
<dbReference type="InterPro" id="IPR006170">
    <property type="entry name" value="PBP/GOBP"/>
</dbReference>
<keyword evidence="4 6" id="KW-0732">Signal</keyword>
<dbReference type="SUPFAM" id="SSF47565">
    <property type="entry name" value="Insect pheromone/odorant-binding proteins"/>
    <property type="match status" value="2"/>
</dbReference>
<proteinExistence type="inferred from homology"/>
<keyword evidence="3" id="KW-0964">Secreted</keyword>
<reference evidence="8" key="1">
    <citation type="submission" date="2025-08" db="UniProtKB">
        <authorList>
            <consortium name="RefSeq"/>
        </authorList>
    </citation>
    <scope>IDENTIFICATION</scope>
    <source>
        <strain evidence="8">14028-0561.14</strain>
        <tissue evidence="8">Whole fly</tissue>
    </source>
</reference>
<evidence type="ECO:0000256" key="6">
    <source>
        <dbReference type="SAM" id="SignalP"/>
    </source>
</evidence>
<dbReference type="SMART" id="SM00708">
    <property type="entry name" value="PhBP"/>
    <property type="match status" value="2"/>
</dbReference>
<evidence type="ECO:0000256" key="1">
    <source>
        <dbReference type="ARBA" id="ARBA00004613"/>
    </source>
</evidence>
<evidence type="ECO:0000256" key="2">
    <source>
        <dbReference type="ARBA" id="ARBA00008098"/>
    </source>
</evidence>
<dbReference type="AlphaFoldDB" id="A0A6P4HMF7"/>
<feature type="signal peptide" evidence="6">
    <location>
        <begin position="1"/>
        <end position="20"/>
    </location>
</feature>
<dbReference type="OrthoDB" id="7998175at2759"/>
<comment type="similarity">
    <text evidence="2">Belongs to the PBP/GOBP family.</text>
</comment>
<evidence type="ECO:0000313" key="8">
    <source>
        <dbReference type="RefSeq" id="XP_017016765.1"/>
    </source>
</evidence>
<feature type="chain" id="PRO_5027805468" evidence="6">
    <location>
        <begin position="21"/>
        <end position="247"/>
    </location>
</feature>
<accession>A0A6P4HMF7</accession>
<protein>
    <submittedName>
        <fullName evidence="8">Uncharacterized protein Obp83ef</fullName>
    </submittedName>
</protein>
<dbReference type="Gene3D" id="1.10.238.20">
    <property type="entry name" value="Pheromone/general odorant binding protein domain"/>
    <property type="match status" value="2"/>
</dbReference>
<dbReference type="RefSeq" id="XP_017016765.1">
    <property type="nucleotide sequence ID" value="XM_017161276.3"/>
</dbReference>
<dbReference type="InterPro" id="IPR036728">
    <property type="entry name" value="PBP_GOBP_sf"/>
</dbReference>
<dbReference type="Pfam" id="PF01395">
    <property type="entry name" value="PBP_GOBP"/>
    <property type="match status" value="2"/>
</dbReference>
<evidence type="ECO:0000256" key="4">
    <source>
        <dbReference type="ARBA" id="ARBA00022729"/>
    </source>
</evidence>
<evidence type="ECO:0000256" key="3">
    <source>
        <dbReference type="ARBA" id="ARBA00022525"/>
    </source>
</evidence>
<dbReference type="GO" id="GO:0005549">
    <property type="term" value="F:odorant binding"/>
    <property type="evidence" value="ECO:0007669"/>
    <property type="project" value="InterPro"/>
</dbReference>
<comment type="subcellular location">
    <subcellularLocation>
        <location evidence="1">Secreted</location>
    </subcellularLocation>
</comment>